<accession>A0ABV2G9M1</accession>
<dbReference type="Gene3D" id="1.10.10.10">
    <property type="entry name" value="Winged helix-like DNA-binding domain superfamily/Winged helix DNA-binding domain"/>
    <property type="match status" value="1"/>
</dbReference>
<dbReference type="PROSITE" id="PS51464">
    <property type="entry name" value="SIS"/>
    <property type="match status" value="1"/>
</dbReference>
<proteinExistence type="predicted"/>
<evidence type="ECO:0000313" key="7">
    <source>
        <dbReference type="Proteomes" id="UP001549099"/>
    </source>
</evidence>
<comment type="caution">
    <text evidence="6">The sequence shown here is derived from an EMBL/GenBank/DDBJ whole genome shotgun (WGS) entry which is preliminary data.</text>
</comment>
<evidence type="ECO:0000256" key="3">
    <source>
        <dbReference type="ARBA" id="ARBA00023163"/>
    </source>
</evidence>
<keyword evidence="1" id="KW-0805">Transcription regulation</keyword>
<dbReference type="Pfam" id="PF01380">
    <property type="entry name" value="SIS"/>
    <property type="match status" value="1"/>
</dbReference>
<dbReference type="RefSeq" id="WP_354195690.1">
    <property type="nucleotide sequence ID" value="NZ_JBEPLW010000003.1"/>
</dbReference>
<dbReference type="Gene3D" id="3.40.50.10490">
    <property type="entry name" value="Glucose-6-phosphate isomerase like protein, domain 1"/>
    <property type="match status" value="1"/>
</dbReference>
<sequence>MKTSPATGIRPSIVMEQHKHSFTKSENKIYQYILDNPKQVIYHSLTEFSDASGVAEATVLRFLRKLGYKGFQDFKFLLAREVAAESEEEQEETYVERIRNNMVRALEDTYEVIDPVALEGSIGAIHASDDVVIFGIGSSGIAGLDMQHRLMRIGKNTQVVTDSHFQVMRATSLDSKSVVVAISLSGGTKDIVDTVRIAKEREATIIVITNYVKSPLTKYADYILLTSAKESPLNSGSLVSKVTQLYLIDLICTGVTMKNYESAEHVKREVSENISDKLY</sequence>
<keyword evidence="3" id="KW-0804">Transcription</keyword>
<dbReference type="PANTHER" id="PTHR30514">
    <property type="entry name" value="GLUCOKINASE"/>
    <property type="match status" value="1"/>
</dbReference>
<evidence type="ECO:0000256" key="1">
    <source>
        <dbReference type="ARBA" id="ARBA00023015"/>
    </source>
</evidence>
<dbReference type="InterPro" id="IPR001347">
    <property type="entry name" value="SIS_dom"/>
</dbReference>
<dbReference type="SUPFAM" id="SSF53697">
    <property type="entry name" value="SIS domain"/>
    <property type="match status" value="1"/>
</dbReference>
<dbReference type="InterPro" id="IPR046348">
    <property type="entry name" value="SIS_dom_sf"/>
</dbReference>
<dbReference type="PROSITE" id="PS51071">
    <property type="entry name" value="HTH_RPIR"/>
    <property type="match status" value="1"/>
</dbReference>
<evidence type="ECO:0000256" key="2">
    <source>
        <dbReference type="ARBA" id="ARBA00023125"/>
    </source>
</evidence>
<dbReference type="PANTHER" id="PTHR30514:SF1">
    <property type="entry name" value="HTH-TYPE TRANSCRIPTIONAL REGULATOR HEXR-RELATED"/>
    <property type="match status" value="1"/>
</dbReference>
<dbReference type="EMBL" id="JBEPLW010000003">
    <property type="protein sequence ID" value="MET3574976.1"/>
    <property type="molecule type" value="Genomic_DNA"/>
</dbReference>
<gene>
    <name evidence="6" type="ORF">ABID49_000860</name>
</gene>
<dbReference type="InterPro" id="IPR009057">
    <property type="entry name" value="Homeodomain-like_sf"/>
</dbReference>
<evidence type="ECO:0000259" key="4">
    <source>
        <dbReference type="PROSITE" id="PS51071"/>
    </source>
</evidence>
<dbReference type="SUPFAM" id="SSF46689">
    <property type="entry name" value="Homeodomain-like"/>
    <property type="match status" value="1"/>
</dbReference>
<evidence type="ECO:0000313" key="6">
    <source>
        <dbReference type="EMBL" id="MET3574976.1"/>
    </source>
</evidence>
<dbReference type="InterPro" id="IPR047640">
    <property type="entry name" value="RpiR-like"/>
</dbReference>
<dbReference type="InterPro" id="IPR000281">
    <property type="entry name" value="HTH_RpiR"/>
</dbReference>
<reference evidence="6 7" key="1">
    <citation type="submission" date="2024-06" db="EMBL/GenBank/DDBJ databases">
        <title>Genomic Encyclopedia of Type Strains, Phase IV (KMG-IV): sequencing the most valuable type-strain genomes for metagenomic binning, comparative biology and taxonomic classification.</title>
        <authorList>
            <person name="Goeker M."/>
        </authorList>
    </citation>
    <scope>NUCLEOTIDE SEQUENCE [LARGE SCALE GENOMIC DNA]</scope>
    <source>
        <strain evidence="6 7">DSM 26128</strain>
    </source>
</reference>
<protein>
    <submittedName>
        <fullName evidence="6">DNA-binding MurR/RpiR family transcriptional regulator</fullName>
    </submittedName>
</protein>
<dbReference type="GO" id="GO:0003677">
    <property type="term" value="F:DNA binding"/>
    <property type="evidence" value="ECO:0007669"/>
    <property type="project" value="UniProtKB-KW"/>
</dbReference>
<dbReference type="InterPro" id="IPR036388">
    <property type="entry name" value="WH-like_DNA-bd_sf"/>
</dbReference>
<dbReference type="CDD" id="cd05013">
    <property type="entry name" value="SIS_RpiR"/>
    <property type="match status" value="1"/>
</dbReference>
<dbReference type="InterPro" id="IPR035472">
    <property type="entry name" value="RpiR-like_SIS"/>
</dbReference>
<organism evidence="6 7">
    <name type="scientific">Bhargavaea ullalensis</name>
    <dbReference type="NCBI Taxonomy" id="1265685"/>
    <lineage>
        <taxon>Bacteria</taxon>
        <taxon>Bacillati</taxon>
        <taxon>Bacillota</taxon>
        <taxon>Bacilli</taxon>
        <taxon>Bacillales</taxon>
        <taxon>Caryophanaceae</taxon>
        <taxon>Bhargavaea</taxon>
    </lineage>
</organism>
<evidence type="ECO:0000259" key="5">
    <source>
        <dbReference type="PROSITE" id="PS51464"/>
    </source>
</evidence>
<dbReference type="Proteomes" id="UP001549099">
    <property type="component" value="Unassembled WGS sequence"/>
</dbReference>
<feature type="domain" description="SIS" evidence="5">
    <location>
        <begin position="121"/>
        <end position="261"/>
    </location>
</feature>
<name>A0ABV2G9M1_9BACL</name>
<feature type="domain" description="HTH rpiR-type" evidence="4">
    <location>
        <begin position="9"/>
        <end position="85"/>
    </location>
</feature>
<keyword evidence="7" id="KW-1185">Reference proteome</keyword>
<dbReference type="Pfam" id="PF01418">
    <property type="entry name" value="HTH_6"/>
    <property type="match status" value="1"/>
</dbReference>
<keyword evidence="2 6" id="KW-0238">DNA-binding</keyword>